<evidence type="ECO:0000313" key="6">
    <source>
        <dbReference type="Proteomes" id="UP000266340"/>
    </source>
</evidence>
<proteinExistence type="predicted"/>
<feature type="transmembrane region" description="Helical" evidence="3">
    <location>
        <begin position="439"/>
        <end position="459"/>
    </location>
</feature>
<dbReference type="EMBL" id="QXJM01000017">
    <property type="protein sequence ID" value="RIE04968.1"/>
    <property type="molecule type" value="Genomic_DNA"/>
</dbReference>
<dbReference type="PANTHER" id="PTHR46825">
    <property type="entry name" value="D-ALANYL-D-ALANINE-CARBOXYPEPTIDASE/ENDOPEPTIDASE AMPH"/>
    <property type="match status" value="1"/>
</dbReference>
<dbReference type="InterPro" id="IPR050491">
    <property type="entry name" value="AmpC-like"/>
</dbReference>
<dbReference type="RefSeq" id="WP_119147758.1">
    <property type="nucleotide sequence ID" value="NZ_JBHSOV010000061.1"/>
</dbReference>
<evidence type="ECO:0000259" key="4">
    <source>
        <dbReference type="Pfam" id="PF00144"/>
    </source>
</evidence>
<dbReference type="GO" id="GO:0016787">
    <property type="term" value="F:hydrolase activity"/>
    <property type="evidence" value="ECO:0007669"/>
    <property type="project" value="UniProtKB-KW"/>
</dbReference>
<name>A0A398CWM3_9BACL</name>
<dbReference type="GO" id="GO:0016020">
    <property type="term" value="C:membrane"/>
    <property type="evidence" value="ECO:0007669"/>
    <property type="project" value="UniProtKB-SubCell"/>
</dbReference>
<sequence length="524" mass="59973">MIKNKVSHAKKKRSLKKFLIGTVLLTWTILTSTVASGEELSQYGLADEKIQKIDRLVRDEMKRNHAPGLALSIVMNNKTVYQKSYGFANLEKKIPVTDDTLFEIGSNTKAFTAIAVMQLSDKGLIDLTDPVQKYIPWLKMKYSGQIANITIEQLLHHTSGIPFESIGDIPVSSDNKSLEITVRKLTNHELKFAPGEVFEYATINYAILGLIIQTVSGQSYEDYMKEYILNPLELDNTYFFIDKTKKHLKAQGYKFGFNKPMAFDPPYYRGNAPSSNMVSNLHDMDHWLKIQLETDNSQPLYKFIKESQNSPKLSKDLQYGMGWNIAGNGAVLFHNGSTPSFSSFIVLHPEERLGIVVLSNSLSTFTDPLGKVIDAIIHGGFPEQAPMIENDYYVGLDKTYSMVTYIVSPIAMLVLFLLARMLYRMATKQRFFSGFNSRFYISTAILFFYISAFSLLFYSLPDLLFRKLPWRFVIVWAPYSIYAALILIYSLINLSFVYFWLRYIFKVKRKLNEISSVSSWEDRI</sequence>
<dbReference type="PANTHER" id="PTHR46825:SF11">
    <property type="entry name" value="PENICILLIN-BINDING PROTEIN 4"/>
    <property type="match status" value="1"/>
</dbReference>
<feature type="transmembrane region" description="Helical" evidence="3">
    <location>
        <begin position="479"/>
        <end position="501"/>
    </location>
</feature>
<evidence type="ECO:0000256" key="3">
    <source>
        <dbReference type="SAM" id="Phobius"/>
    </source>
</evidence>
<evidence type="ECO:0000256" key="1">
    <source>
        <dbReference type="ARBA" id="ARBA00004370"/>
    </source>
</evidence>
<dbReference type="Gene3D" id="3.40.710.10">
    <property type="entry name" value="DD-peptidase/beta-lactamase superfamily"/>
    <property type="match status" value="1"/>
</dbReference>
<keyword evidence="3" id="KW-0812">Transmembrane</keyword>
<keyword evidence="3" id="KW-1133">Transmembrane helix</keyword>
<keyword evidence="2 3" id="KW-0472">Membrane</keyword>
<comment type="caution">
    <text evidence="5">The sequence shown here is derived from an EMBL/GenBank/DDBJ whole genome shotgun (WGS) entry which is preliminary data.</text>
</comment>
<gene>
    <name evidence="5" type="ORF">D3H35_03255</name>
</gene>
<dbReference type="InterPro" id="IPR001466">
    <property type="entry name" value="Beta-lactam-related"/>
</dbReference>
<feature type="transmembrane region" description="Helical" evidence="3">
    <location>
        <begin position="400"/>
        <end position="419"/>
    </location>
</feature>
<accession>A0A398CWM3</accession>
<evidence type="ECO:0000256" key="2">
    <source>
        <dbReference type="ARBA" id="ARBA00023136"/>
    </source>
</evidence>
<evidence type="ECO:0000313" key="5">
    <source>
        <dbReference type="EMBL" id="RIE04968.1"/>
    </source>
</evidence>
<comment type="subcellular location">
    <subcellularLocation>
        <location evidence="1">Membrane</location>
    </subcellularLocation>
</comment>
<keyword evidence="6" id="KW-1185">Reference proteome</keyword>
<keyword evidence="5" id="KW-0378">Hydrolase</keyword>
<dbReference type="AlphaFoldDB" id="A0A398CWM3"/>
<dbReference type="Proteomes" id="UP000266340">
    <property type="component" value="Unassembled WGS sequence"/>
</dbReference>
<protein>
    <submittedName>
        <fullName evidence="5">Class A beta-lactamase-related serine hydrolase</fullName>
    </submittedName>
</protein>
<organism evidence="5 6">
    <name type="scientific">Cohnella faecalis</name>
    <dbReference type="NCBI Taxonomy" id="2315694"/>
    <lineage>
        <taxon>Bacteria</taxon>
        <taxon>Bacillati</taxon>
        <taxon>Bacillota</taxon>
        <taxon>Bacilli</taxon>
        <taxon>Bacillales</taxon>
        <taxon>Paenibacillaceae</taxon>
        <taxon>Cohnella</taxon>
    </lineage>
</organism>
<dbReference type="Pfam" id="PF00144">
    <property type="entry name" value="Beta-lactamase"/>
    <property type="match status" value="1"/>
</dbReference>
<reference evidence="5 6" key="1">
    <citation type="submission" date="2018-09" db="EMBL/GenBank/DDBJ databases">
        <title>Cohnella cavernae sp. nov., isolated from a karst cave.</title>
        <authorList>
            <person name="Zhu H."/>
        </authorList>
    </citation>
    <scope>NUCLEOTIDE SEQUENCE [LARGE SCALE GENOMIC DNA]</scope>
    <source>
        <strain evidence="5 6">K2E09-144</strain>
    </source>
</reference>
<feature type="domain" description="Beta-lactamase-related" evidence="4">
    <location>
        <begin position="53"/>
        <end position="364"/>
    </location>
</feature>
<dbReference type="InterPro" id="IPR012338">
    <property type="entry name" value="Beta-lactam/transpept-like"/>
</dbReference>
<dbReference type="SUPFAM" id="SSF56601">
    <property type="entry name" value="beta-lactamase/transpeptidase-like"/>
    <property type="match status" value="1"/>
</dbReference>
<dbReference type="OrthoDB" id="846150at2"/>